<dbReference type="GO" id="GO:0045504">
    <property type="term" value="F:dynein heavy chain binding"/>
    <property type="evidence" value="ECO:0007669"/>
    <property type="project" value="TreeGrafter"/>
</dbReference>
<accession>A0A1J4JBT3</accession>
<gene>
    <name evidence="6" type="ORF">TRFO_38665</name>
</gene>
<feature type="coiled-coil region" evidence="5">
    <location>
        <begin position="169"/>
        <end position="210"/>
    </location>
</feature>
<name>A0A1J4JBT3_9EUKA</name>
<dbReference type="AlphaFoldDB" id="A0A1J4JBT3"/>
<keyword evidence="7" id="KW-1185">Reference proteome</keyword>
<protein>
    <submittedName>
        <fullName evidence="6">Inner dynein arm light chain, axonemal-related protein</fullName>
    </submittedName>
</protein>
<keyword evidence="1" id="KW-0243">Dynein</keyword>
<dbReference type="InterPro" id="IPR019347">
    <property type="entry name" value="Axonemal_dynein_light_chain"/>
</dbReference>
<dbReference type="PANTHER" id="PTHR13183:SF0">
    <property type="entry name" value="AXONEMAL DYNEIN LIGHT INTERMEDIATE POLYPEPTIDE 1"/>
    <property type="match status" value="1"/>
</dbReference>
<dbReference type="VEuPathDB" id="TrichDB:TRFO_38665"/>
<evidence type="ECO:0000313" key="7">
    <source>
        <dbReference type="Proteomes" id="UP000179807"/>
    </source>
</evidence>
<dbReference type="RefSeq" id="XP_068348252.1">
    <property type="nucleotide sequence ID" value="XM_068512187.1"/>
</dbReference>
<dbReference type="OrthoDB" id="10260433at2759"/>
<evidence type="ECO:0000256" key="4">
    <source>
        <dbReference type="ARBA" id="ARBA00038114"/>
    </source>
</evidence>
<evidence type="ECO:0000313" key="6">
    <source>
        <dbReference type="EMBL" id="OHS95115.1"/>
    </source>
</evidence>
<sequence length="233" mass="26930">MEQKKQTLLKWDAPVPVDDPDQAHKMRKAVATAGAGVDSMNREVINSIFPPVEFTEDGVKYTQSVSINAVTKTDVKKLKLQLDNMLLNRKARNTGVCLIRSDLYSQCFDEIVRQVTVDCNPRGRLLLRVREHYRMMLNSYKELYELSLDWGKRKELQIGQGVPDLKTYHDELVSRKRTLELQANELQIKLDALEKRLAESKQLREKDHADEIAFLKRQGQMCKAQIDMLNSQK</sequence>
<reference evidence="6" key="1">
    <citation type="submission" date="2016-10" db="EMBL/GenBank/DDBJ databases">
        <authorList>
            <person name="Benchimol M."/>
            <person name="Almeida L.G."/>
            <person name="Vasconcelos A.T."/>
            <person name="Perreira-Neves A."/>
            <person name="Rosa I.A."/>
            <person name="Tasca T."/>
            <person name="Bogo M.R."/>
            <person name="de Souza W."/>
        </authorList>
    </citation>
    <scope>NUCLEOTIDE SEQUENCE [LARGE SCALE GENOMIC DNA]</scope>
    <source>
        <strain evidence="6">K</strain>
    </source>
</reference>
<dbReference type="Proteomes" id="UP000179807">
    <property type="component" value="Unassembled WGS sequence"/>
</dbReference>
<evidence type="ECO:0000256" key="3">
    <source>
        <dbReference type="ARBA" id="ARBA00023175"/>
    </source>
</evidence>
<evidence type="ECO:0000256" key="5">
    <source>
        <dbReference type="SAM" id="Coils"/>
    </source>
</evidence>
<dbReference type="Pfam" id="PF10211">
    <property type="entry name" value="Ax_dynein_light"/>
    <property type="match status" value="1"/>
</dbReference>
<dbReference type="PANTHER" id="PTHR13183">
    <property type="entry name" value="AXONEMAL INNER ARM DYNEIN LIGHT CHAIN 28"/>
    <property type="match status" value="1"/>
</dbReference>
<proteinExistence type="inferred from homology"/>
<evidence type="ECO:0000256" key="1">
    <source>
        <dbReference type="ARBA" id="ARBA00023017"/>
    </source>
</evidence>
<dbReference type="GO" id="GO:0030286">
    <property type="term" value="C:dynein complex"/>
    <property type="evidence" value="ECO:0007669"/>
    <property type="project" value="UniProtKB-KW"/>
</dbReference>
<dbReference type="GeneID" id="94846891"/>
<keyword evidence="2 5" id="KW-0175">Coiled coil</keyword>
<dbReference type="GO" id="GO:0005930">
    <property type="term" value="C:axoneme"/>
    <property type="evidence" value="ECO:0007669"/>
    <property type="project" value="TreeGrafter"/>
</dbReference>
<evidence type="ECO:0000256" key="2">
    <source>
        <dbReference type="ARBA" id="ARBA00023054"/>
    </source>
</evidence>
<keyword evidence="3" id="KW-0505">Motor protein</keyword>
<organism evidence="6 7">
    <name type="scientific">Tritrichomonas foetus</name>
    <dbReference type="NCBI Taxonomy" id="1144522"/>
    <lineage>
        <taxon>Eukaryota</taxon>
        <taxon>Metamonada</taxon>
        <taxon>Parabasalia</taxon>
        <taxon>Tritrichomonadida</taxon>
        <taxon>Tritrichomonadidae</taxon>
        <taxon>Tritrichomonas</taxon>
    </lineage>
</organism>
<comment type="similarity">
    <text evidence="4">Belongs to the inner dynein arm light chain family.</text>
</comment>
<comment type="caution">
    <text evidence="6">The sequence shown here is derived from an EMBL/GenBank/DDBJ whole genome shotgun (WGS) entry which is preliminary data.</text>
</comment>
<dbReference type="EMBL" id="MLAK01001262">
    <property type="protein sequence ID" value="OHS95115.1"/>
    <property type="molecule type" value="Genomic_DNA"/>
</dbReference>